<dbReference type="RefSeq" id="WP_221025177.1">
    <property type="nucleotide sequence ID" value="NZ_JAIEZQ010000002.1"/>
</dbReference>
<dbReference type="InterPro" id="IPR027417">
    <property type="entry name" value="P-loop_NTPase"/>
</dbReference>
<evidence type="ECO:0000313" key="2">
    <source>
        <dbReference type="EMBL" id="MBY9075427.1"/>
    </source>
</evidence>
<evidence type="ECO:0000313" key="3">
    <source>
        <dbReference type="Proteomes" id="UP000754710"/>
    </source>
</evidence>
<feature type="region of interest" description="Disordered" evidence="1">
    <location>
        <begin position="373"/>
        <end position="405"/>
    </location>
</feature>
<gene>
    <name evidence="2" type="ORF">K1X13_11405</name>
</gene>
<dbReference type="SUPFAM" id="SSF52540">
    <property type="entry name" value="P-loop containing nucleoside triphosphate hydrolases"/>
    <property type="match status" value="1"/>
</dbReference>
<evidence type="ECO:0008006" key="4">
    <source>
        <dbReference type="Google" id="ProtNLM"/>
    </source>
</evidence>
<organism evidence="2 3">
    <name type="scientific">Nocardioides jiangsuensis</name>
    <dbReference type="NCBI Taxonomy" id="2866161"/>
    <lineage>
        <taxon>Bacteria</taxon>
        <taxon>Bacillati</taxon>
        <taxon>Actinomycetota</taxon>
        <taxon>Actinomycetes</taxon>
        <taxon>Propionibacteriales</taxon>
        <taxon>Nocardioidaceae</taxon>
        <taxon>Nocardioides</taxon>
    </lineage>
</organism>
<reference evidence="2 3" key="1">
    <citation type="submission" date="2021-08" db="EMBL/GenBank/DDBJ databases">
        <title>Nocardioides bacterium WL0053 sp. nov., isolated from the sediment.</title>
        <authorList>
            <person name="Wang L."/>
            <person name="Zhang D."/>
            <person name="Zhang A."/>
        </authorList>
    </citation>
    <scope>NUCLEOTIDE SEQUENCE [LARGE SCALE GENOMIC DNA]</scope>
    <source>
        <strain evidence="2 3">WL0053</strain>
    </source>
</reference>
<dbReference type="EMBL" id="JAIEZQ010000002">
    <property type="protein sequence ID" value="MBY9075427.1"/>
    <property type="molecule type" value="Genomic_DNA"/>
</dbReference>
<evidence type="ECO:0000256" key="1">
    <source>
        <dbReference type="SAM" id="MobiDB-lite"/>
    </source>
</evidence>
<comment type="caution">
    <text evidence="2">The sequence shown here is derived from an EMBL/GenBank/DDBJ whole genome shotgun (WGS) entry which is preliminary data.</text>
</comment>
<name>A0ABS7RPF5_9ACTN</name>
<dbReference type="Proteomes" id="UP000754710">
    <property type="component" value="Unassembled WGS sequence"/>
</dbReference>
<feature type="compositionally biased region" description="Low complexity" evidence="1">
    <location>
        <begin position="373"/>
        <end position="398"/>
    </location>
</feature>
<protein>
    <recommendedName>
        <fullName evidence="4">Sulfotransferase family protein</fullName>
    </recommendedName>
</protein>
<sequence>MGTQGQGSGPARVFLHVGSPKTGTTFLQNVLWSQHDTAREQGLLLPGSSTADHYLANLDLRGLSAQEHHPDRAVGMWRRLVDEALAWDGDVLITHELFAGATADHAAAAVAAFGPETEVHLVVTARDLVRQVPAEWQERIKHRRTATFPEFVDDLVARTGEATWFWEVHDYAALVRRWGSTLPPERVHVVTVPGSGAGSSLLWERFAGLLGLDPASFDLTRSRANRSLGAEQVELLRRVNAALGDALPHPGPYSVDVKTMLAQRVLVEHPGTRLRLSPEDRALAVQWSRDVARELERLGVDVVGDLAELVPPEGDPEADPTAPTLRDEVSDERLLAESVAALVGVLDEHRERRAERDNARRQLQKVRAELAQARRALAEAQAQQPESEAAPPARGLAGRLRRTRE</sequence>
<accession>A0ABS7RPF5</accession>
<dbReference type="Gene3D" id="3.40.50.300">
    <property type="entry name" value="P-loop containing nucleotide triphosphate hydrolases"/>
    <property type="match status" value="1"/>
</dbReference>
<proteinExistence type="predicted"/>
<keyword evidence="3" id="KW-1185">Reference proteome</keyword>